<dbReference type="InterPro" id="IPR045464">
    <property type="entry name" value="Hrt3/FBXO9_C"/>
</dbReference>
<feature type="compositionally biased region" description="Basic and acidic residues" evidence="2">
    <location>
        <begin position="62"/>
        <end position="96"/>
    </location>
</feature>
<keyword evidence="1" id="KW-0833">Ubl conjugation pathway</keyword>
<dbReference type="OrthoDB" id="2117972at2759"/>
<dbReference type="PANTHER" id="PTHR12874:SF9">
    <property type="entry name" value="F-BOX ONLY PROTEIN 48"/>
    <property type="match status" value="1"/>
</dbReference>
<dbReference type="PANTHER" id="PTHR12874">
    <property type="entry name" value="F-BOX ONLY PROTEIN 48-RELATED"/>
    <property type="match status" value="1"/>
</dbReference>
<dbReference type="InterPro" id="IPR036047">
    <property type="entry name" value="F-box-like_dom_sf"/>
</dbReference>
<dbReference type="GO" id="GO:0019005">
    <property type="term" value="C:SCF ubiquitin ligase complex"/>
    <property type="evidence" value="ECO:0007669"/>
    <property type="project" value="TreeGrafter"/>
</dbReference>
<evidence type="ECO:0000256" key="1">
    <source>
        <dbReference type="ARBA" id="ARBA00022786"/>
    </source>
</evidence>
<dbReference type="Gene3D" id="1.20.1280.50">
    <property type="match status" value="1"/>
</dbReference>
<feature type="compositionally biased region" description="Polar residues" evidence="2">
    <location>
        <begin position="45"/>
        <end position="57"/>
    </location>
</feature>
<feature type="domain" description="F-box" evidence="3">
    <location>
        <begin position="202"/>
        <end position="252"/>
    </location>
</feature>
<dbReference type="Pfam" id="PF19270">
    <property type="entry name" value="FBO_C"/>
    <property type="match status" value="1"/>
</dbReference>
<dbReference type="EMBL" id="ML978125">
    <property type="protein sequence ID" value="KAF2100154.1"/>
    <property type="molecule type" value="Genomic_DNA"/>
</dbReference>
<evidence type="ECO:0000313" key="4">
    <source>
        <dbReference type="EMBL" id="KAF2100154.1"/>
    </source>
</evidence>
<comment type="caution">
    <text evidence="4">The sequence shown here is derived from an EMBL/GenBank/DDBJ whole genome shotgun (WGS) entry which is preliminary data.</text>
</comment>
<dbReference type="GO" id="GO:0031146">
    <property type="term" value="P:SCF-dependent proteasomal ubiquitin-dependent protein catabolic process"/>
    <property type="evidence" value="ECO:0007669"/>
    <property type="project" value="TreeGrafter"/>
</dbReference>
<dbReference type="AlphaFoldDB" id="A0A9P4IFS8"/>
<dbReference type="Pfam" id="PF12937">
    <property type="entry name" value="F-box-like"/>
    <property type="match status" value="1"/>
</dbReference>
<organism evidence="4 5">
    <name type="scientific">Rhizodiscina lignyota</name>
    <dbReference type="NCBI Taxonomy" id="1504668"/>
    <lineage>
        <taxon>Eukaryota</taxon>
        <taxon>Fungi</taxon>
        <taxon>Dikarya</taxon>
        <taxon>Ascomycota</taxon>
        <taxon>Pezizomycotina</taxon>
        <taxon>Dothideomycetes</taxon>
        <taxon>Pleosporomycetidae</taxon>
        <taxon>Aulographales</taxon>
        <taxon>Rhizodiscinaceae</taxon>
        <taxon>Rhizodiscina</taxon>
    </lineage>
</organism>
<feature type="compositionally biased region" description="Low complexity" evidence="2">
    <location>
        <begin position="25"/>
        <end position="34"/>
    </location>
</feature>
<protein>
    <recommendedName>
        <fullName evidence="3">F-box domain-containing protein</fullName>
    </recommendedName>
</protein>
<dbReference type="PROSITE" id="PS50181">
    <property type="entry name" value="FBOX"/>
    <property type="match status" value="1"/>
</dbReference>
<dbReference type="InterPro" id="IPR001810">
    <property type="entry name" value="F-box_dom"/>
</dbReference>
<dbReference type="Proteomes" id="UP000799772">
    <property type="component" value="Unassembled WGS sequence"/>
</dbReference>
<feature type="compositionally biased region" description="Polar residues" evidence="2">
    <location>
        <begin position="149"/>
        <end position="162"/>
    </location>
</feature>
<reference evidence="4" key="1">
    <citation type="journal article" date="2020" name="Stud. Mycol.">
        <title>101 Dothideomycetes genomes: a test case for predicting lifestyles and emergence of pathogens.</title>
        <authorList>
            <person name="Haridas S."/>
            <person name="Albert R."/>
            <person name="Binder M."/>
            <person name="Bloem J."/>
            <person name="Labutti K."/>
            <person name="Salamov A."/>
            <person name="Andreopoulos B."/>
            <person name="Baker S."/>
            <person name="Barry K."/>
            <person name="Bills G."/>
            <person name="Bluhm B."/>
            <person name="Cannon C."/>
            <person name="Castanera R."/>
            <person name="Culley D."/>
            <person name="Daum C."/>
            <person name="Ezra D."/>
            <person name="Gonzalez J."/>
            <person name="Henrissat B."/>
            <person name="Kuo A."/>
            <person name="Liang C."/>
            <person name="Lipzen A."/>
            <person name="Lutzoni F."/>
            <person name="Magnuson J."/>
            <person name="Mondo S."/>
            <person name="Nolan M."/>
            <person name="Ohm R."/>
            <person name="Pangilinan J."/>
            <person name="Park H.-J."/>
            <person name="Ramirez L."/>
            <person name="Alfaro M."/>
            <person name="Sun H."/>
            <person name="Tritt A."/>
            <person name="Yoshinaga Y."/>
            <person name="Zwiers L.-H."/>
            <person name="Turgeon B."/>
            <person name="Goodwin S."/>
            <person name="Spatafora J."/>
            <person name="Crous P."/>
            <person name="Grigoriev I."/>
        </authorList>
    </citation>
    <scope>NUCLEOTIDE SEQUENCE</scope>
    <source>
        <strain evidence="4">CBS 133067</strain>
    </source>
</reference>
<evidence type="ECO:0000313" key="5">
    <source>
        <dbReference type="Proteomes" id="UP000799772"/>
    </source>
</evidence>
<feature type="compositionally biased region" description="Basic and acidic residues" evidence="2">
    <location>
        <begin position="9"/>
        <end position="21"/>
    </location>
</feature>
<keyword evidence="5" id="KW-1185">Reference proteome</keyword>
<accession>A0A9P4IFS8</accession>
<name>A0A9P4IFS8_9PEZI</name>
<feature type="region of interest" description="Disordered" evidence="2">
    <location>
        <begin position="1"/>
        <end position="101"/>
    </location>
</feature>
<gene>
    <name evidence="4" type="ORF">NA57DRAFT_37705</name>
</gene>
<dbReference type="SUPFAM" id="SSF81383">
    <property type="entry name" value="F-box domain"/>
    <property type="match status" value="1"/>
</dbReference>
<sequence length="502" mass="56536">MNQTEAELENFRKRWQEEVSKKKQTTSSTTQRSSNFDSALPAAGPSSSKRTATQPPNATYRPADHGWEDIEPRSYHDLDERETGRRLDGEETEAPREPQSALEHYEKAVEKETQGSLGDSVNLYRKAFRLDHKVHETYKNKHFPHVPKPQNSNPSNAPVTVPSTAHHSLYGLSASMSDLLAEFSQLSIQGEPPPTDLSQPPPCPLSEIPEELLIDILLHTALVDLASFARLAQVCKRLAYLVLTEDRIWKRIVTGHEYGFAAMRYRFGCTIKGKPLGDDGEDGYVLGSSSSDDPMSTPATISIPLTPAYPTYRHLFRQRPRIRFNGCYISTVNYARPGASSPTHITWNSPVLIVTYYRYLRFFRDGSVISLLTTAEPADVVHHLQKDAVHKEYYAPGLPGVCMKDALSGRWRLSGPDPAFVVGDVEAEQEGDLHVETEGVVPKYTYRMQFVFGSAGRGARNNKLNWKGYWSYNKLTDDWAEFGLKNDRAFYWSRVKSYGTGL</sequence>
<proteinExistence type="predicted"/>
<feature type="region of interest" description="Disordered" evidence="2">
    <location>
        <begin position="142"/>
        <end position="162"/>
    </location>
</feature>
<evidence type="ECO:0000259" key="3">
    <source>
        <dbReference type="PROSITE" id="PS50181"/>
    </source>
</evidence>
<evidence type="ECO:0000256" key="2">
    <source>
        <dbReference type="SAM" id="MobiDB-lite"/>
    </source>
</evidence>
<dbReference type="GO" id="GO:0005737">
    <property type="term" value="C:cytoplasm"/>
    <property type="evidence" value="ECO:0007669"/>
    <property type="project" value="TreeGrafter"/>
</dbReference>